<keyword evidence="4" id="KW-1185">Reference proteome</keyword>
<evidence type="ECO:0000313" key="3">
    <source>
        <dbReference type="Proteomes" id="UP000186385"/>
    </source>
</evidence>
<organism evidence="2 3">
    <name type="scientific">Domibacillus enclensis</name>
    <dbReference type="NCBI Taxonomy" id="1017273"/>
    <lineage>
        <taxon>Bacteria</taxon>
        <taxon>Bacillati</taxon>
        <taxon>Bacillota</taxon>
        <taxon>Bacilli</taxon>
        <taxon>Bacillales</taxon>
        <taxon>Bacillaceae</taxon>
        <taxon>Domibacillus</taxon>
    </lineage>
</organism>
<sequence>MAILTRKRLQEIEDYYYWTGYKSWHPFPKELKVKLLDVYGKEPSPYSWTDQDIDEGSRKMITDYFDTKPT</sequence>
<dbReference type="EMBL" id="FTLX01000002">
    <property type="protein sequence ID" value="SIQ39418.1"/>
    <property type="molecule type" value="Genomic_DNA"/>
</dbReference>
<reference evidence="1" key="3">
    <citation type="submission" date="2017-03" db="EMBL/GenBank/DDBJ databases">
        <authorList>
            <person name="Dastager S.G."/>
            <person name="Neurgaonkar P.S."/>
            <person name="Dharne M.S."/>
        </authorList>
    </citation>
    <scope>NUCLEOTIDE SEQUENCE</scope>
    <source>
        <strain evidence="1">DSM 25145</strain>
    </source>
</reference>
<evidence type="ECO:0000313" key="2">
    <source>
        <dbReference type="EMBL" id="SIQ39418.1"/>
    </source>
</evidence>
<gene>
    <name evidence="1" type="ORF">B1B05_05895</name>
    <name evidence="2" type="ORF">SAMN05443094_102403</name>
</gene>
<accession>A0A1N6SE82</accession>
<proteinExistence type="predicted"/>
<name>A0A1N6SE82_9BACI</name>
<dbReference type="Proteomes" id="UP000186385">
    <property type="component" value="Unassembled WGS sequence"/>
</dbReference>
<dbReference type="Proteomes" id="UP000215545">
    <property type="component" value="Unassembled WGS sequence"/>
</dbReference>
<dbReference type="EMBL" id="MWSK01000002">
    <property type="protein sequence ID" value="OXS79301.1"/>
    <property type="molecule type" value="Genomic_DNA"/>
</dbReference>
<evidence type="ECO:0000313" key="1">
    <source>
        <dbReference type="EMBL" id="OXS79301.1"/>
    </source>
</evidence>
<dbReference type="OrthoDB" id="2885035at2"/>
<dbReference type="RefSeq" id="WP_045849689.1">
    <property type="nucleotide sequence ID" value="NZ_FTLX01000002.1"/>
</dbReference>
<reference evidence="2 3" key="1">
    <citation type="submission" date="2017-01" db="EMBL/GenBank/DDBJ databases">
        <authorList>
            <person name="Mah S.A."/>
            <person name="Swanson W.J."/>
            <person name="Moy G.W."/>
            <person name="Vacquier V.D."/>
        </authorList>
    </citation>
    <scope>NUCLEOTIDE SEQUENCE [LARGE SCALE GENOMIC DNA]</scope>
    <source>
        <strain evidence="2 3">NIO-1016</strain>
    </source>
</reference>
<dbReference type="AlphaFoldDB" id="A0A1N6SE82"/>
<protein>
    <submittedName>
        <fullName evidence="2">Uncharacterized protein</fullName>
    </submittedName>
</protein>
<reference evidence="4" key="2">
    <citation type="submission" date="2017-03" db="EMBL/GenBank/DDBJ databases">
        <title>Bacillus sp. V-88(T) DSM27956, whole genome shotgun sequencing project.</title>
        <authorList>
            <person name="Dastager S.G."/>
            <person name="Neurgaonkar P.S."/>
            <person name="Dharne M.S."/>
        </authorList>
    </citation>
    <scope>NUCLEOTIDE SEQUENCE [LARGE SCALE GENOMIC DNA]</scope>
    <source>
        <strain evidence="4">DSM 25145</strain>
    </source>
</reference>
<evidence type="ECO:0000313" key="4">
    <source>
        <dbReference type="Proteomes" id="UP000215545"/>
    </source>
</evidence>
<dbReference type="STRING" id="1017273.SAMN05443094_102403"/>